<sequence>MAAEMSSPDETTLLRRLGLSQTSYLSGTIWNFANANVKSLAKDVAEIANTVPPEVVSAQTTAEQQAPARRFTPDLSVVNQPLAMLDLGDNPMKNTEVADVTVVKLKGATAQEVLSLLRHTEFPTSPSQDETGRADVPTMSIDVTDPEDQVQNDDESTSNQIVALRRVAPTLSSATFEVNEHLTTGLEDIMSRAETGSPKGPDAAACMSSASGVATNDSSQAIDKPTTSTLTSDKVLKTPPVTRPAMKPEDHHNLPRDLGLPHMKARPAAPSMLASPEAIKAYSQSMASQCGLLIPTTRRNNGPHGTYDR</sequence>
<organism evidence="2 3">
    <name type="scientific">Setomelanomma holmii</name>
    <dbReference type="NCBI Taxonomy" id="210430"/>
    <lineage>
        <taxon>Eukaryota</taxon>
        <taxon>Fungi</taxon>
        <taxon>Dikarya</taxon>
        <taxon>Ascomycota</taxon>
        <taxon>Pezizomycotina</taxon>
        <taxon>Dothideomycetes</taxon>
        <taxon>Pleosporomycetidae</taxon>
        <taxon>Pleosporales</taxon>
        <taxon>Pleosporineae</taxon>
        <taxon>Phaeosphaeriaceae</taxon>
        <taxon>Setomelanomma</taxon>
    </lineage>
</organism>
<comment type="caution">
    <text evidence="2">The sequence shown here is derived from an EMBL/GenBank/DDBJ whole genome shotgun (WGS) entry which is preliminary data.</text>
</comment>
<feature type="compositionally biased region" description="Basic and acidic residues" evidence="1">
    <location>
        <begin position="246"/>
        <end position="255"/>
    </location>
</feature>
<reference evidence="2" key="1">
    <citation type="journal article" date="2020" name="Stud. Mycol.">
        <title>101 Dothideomycetes genomes: a test case for predicting lifestyles and emergence of pathogens.</title>
        <authorList>
            <person name="Haridas S."/>
            <person name="Albert R."/>
            <person name="Binder M."/>
            <person name="Bloem J."/>
            <person name="Labutti K."/>
            <person name="Salamov A."/>
            <person name="Andreopoulos B."/>
            <person name="Baker S."/>
            <person name="Barry K."/>
            <person name="Bills G."/>
            <person name="Bluhm B."/>
            <person name="Cannon C."/>
            <person name="Castanera R."/>
            <person name="Culley D."/>
            <person name="Daum C."/>
            <person name="Ezra D."/>
            <person name="Gonzalez J."/>
            <person name="Henrissat B."/>
            <person name="Kuo A."/>
            <person name="Liang C."/>
            <person name="Lipzen A."/>
            <person name="Lutzoni F."/>
            <person name="Magnuson J."/>
            <person name="Mondo S."/>
            <person name="Nolan M."/>
            <person name="Ohm R."/>
            <person name="Pangilinan J."/>
            <person name="Park H.-J."/>
            <person name="Ramirez L."/>
            <person name="Alfaro M."/>
            <person name="Sun H."/>
            <person name="Tritt A."/>
            <person name="Yoshinaga Y."/>
            <person name="Zwiers L.-H."/>
            <person name="Turgeon B."/>
            <person name="Goodwin S."/>
            <person name="Spatafora J."/>
            <person name="Crous P."/>
            <person name="Grigoriev I."/>
        </authorList>
    </citation>
    <scope>NUCLEOTIDE SEQUENCE</scope>
    <source>
        <strain evidence="2">CBS 110217</strain>
    </source>
</reference>
<feature type="compositionally biased region" description="Polar residues" evidence="1">
    <location>
        <begin position="215"/>
        <end position="232"/>
    </location>
</feature>
<feature type="region of interest" description="Disordered" evidence="1">
    <location>
        <begin position="215"/>
        <end position="257"/>
    </location>
</feature>
<keyword evidence="3" id="KW-1185">Reference proteome</keyword>
<dbReference type="AlphaFoldDB" id="A0A9P4H1K2"/>
<proteinExistence type="predicted"/>
<name>A0A9P4H1K2_9PLEO</name>
<evidence type="ECO:0000256" key="1">
    <source>
        <dbReference type="SAM" id="MobiDB-lite"/>
    </source>
</evidence>
<accession>A0A9P4H1K2</accession>
<protein>
    <submittedName>
        <fullName evidence="2">Uncharacterized protein</fullName>
    </submittedName>
</protein>
<gene>
    <name evidence="2" type="ORF">EK21DRAFT_92612</name>
</gene>
<dbReference type="Proteomes" id="UP000799777">
    <property type="component" value="Unassembled WGS sequence"/>
</dbReference>
<evidence type="ECO:0000313" key="3">
    <source>
        <dbReference type="Proteomes" id="UP000799777"/>
    </source>
</evidence>
<evidence type="ECO:0000313" key="2">
    <source>
        <dbReference type="EMBL" id="KAF2026171.1"/>
    </source>
</evidence>
<dbReference type="EMBL" id="ML978248">
    <property type="protein sequence ID" value="KAF2026171.1"/>
    <property type="molecule type" value="Genomic_DNA"/>
</dbReference>